<comment type="caution">
    <text evidence="1">The sequence shown here is derived from an EMBL/GenBank/DDBJ whole genome shotgun (WGS) entry which is preliminary data.</text>
</comment>
<evidence type="ECO:0008006" key="3">
    <source>
        <dbReference type="Google" id="ProtNLM"/>
    </source>
</evidence>
<accession>A0ABQ6HJM1</accession>
<dbReference type="RefSeq" id="WP_284300933.1">
    <property type="nucleotide sequence ID" value="NZ_BSSV01000009.1"/>
</dbReference>
<protein>
    <recommendedName>
        <fullName evidence="3">Solute-binding protein family 3/N-terminal domain-containing protein</fullName>
    </recommendedName>
</protein>
<name>A0ABQ6HJM1_9GAMM</name>
<gene>
    <name evidence="1" type="ORF">tloyanaT_34050</name>
</gene>
<evidence type="ECO:0000313" key="1">
    <source>
        <dbReference type="EMBL" id="GLX87152.1"/>
    </source>
</evidence>
<organism evidence="1 2">
    <name type="scientific">Thalassotalea loyana</name>
    <dbReference type="NCBI Taxonomy" id="280483"/>
    <lineage>
        <taxon>Bacteria</taxon>
        <taxon>Pseudomonadati</taxon>
        <taxon>Pseudomonadota</taxon>
        <taxon>Gammaproteobacteria</taxon>
        <taxon>Alteromonadales</taxon>
        <taxon>Colwelliaceae</taxon>
        <taxon>Thalassotalea</taxon>
    </lineage>
</organism>
<dbReference type="Gene3D" id="3.40.190.10">
    <property type="entry name" value="Periplasmic binding protein-like II"/>
    <property type="match status" value="1"/>
</dbReference>
<proteinExistence type="predicted"/>
<evidence type="ECO:0000313" key="2">
    <source>
        <dbReference type="Proteomes" id="UP001157134"/>
    </source>
</evidence>
<keyword evidence="2" id="KW-1185">Reference proteome</keyword>
<dbReference type="EMBL" id="BSSV01000009">
    <property type="protein sequence ID" value="GLX87152.1"/>
    <property type="molecule type" value="Genomic_DNA"/>
</dbReference>
<dbReference type="SUPFAM" id="SSF53850">
    <property type="entry name" value="Periplasmic binding protein-like II"/>
    <property type="match status" value="1"/>
</dbReference>
<dbReference type="Proteomes" id="UP001157134">
    <property type="component" value="Unassembled WGS sequence"/>
</dbReference>
<reference evidence="1 2" key="1">
    <citation type="submission" date="2023-03" db="EMBL/GenBank/DDBJ databases">
        <title>Thalassotalea loyana LMG 22536T draft genome sequence.</title>
        <authorList>
            <person name="Sawabe T."/>
        </authorList>
    </citation>
    <scope>NUCLEOTIDE SEQUENCE [LARGE SCALE GENOMIC DNA]</scope>
    <source>
        <strain evidence="1 2">LMG 22536</strain>
    </source>
</reference>
<sequence length="244" mass="28001">MYRIFGILVLLLSFRADALLSKLEISMVATHLEHYIAYEHDGALDLLMYDVSKASGIEHYYNVLSFARARRSFIRKEIGCILPAASIPKLLTIRKTIHSLPLVRKQFYLYTLTTDQVISNLNDMDNKVIGVVKNALPSYKRLLGQRHIKVVEVSNFKTMLEMLNKGRLDAIIHDEASIETLLSQPQRNSLHFDASLDLLYDDIRITCHKSEATELYIDNINYAIKNNSVQELTAYIEQVKARKQ</sequence>